<name>A0A1I2KF94_9FLAO</name>
<dbReference type="RefSeq" id="WP_093302840.1">
    <property type="nucleotide sequence ID" value="NZ_FOOH01000003.1"/>
</dbReference>
<protein>
    <recommendedName>
        <fullName evidence="3">HTH cro/C1-type domain-containing protein</fullName>
    </recommendedName>
</protein>
<proteinExistence type="predicted"/>
<dbReference type="AlphaFoldDB" id="A0A1I2KF94"/>
<evidence type="ECO:0000313" key="2">
    <source>
        <dbReference type="Proteomes" id="UP000199116"/>
    </source>
</evidence>
<gene>
    <name evidence="1" type="ORF">SAMN04488033_10383</name>
</gene>
<reference evidence="2" key="1">
    <citation type="submission" date="2016-10" db="EMBL/GenBank/DDBJ databases">
        <authorList>
            <person name="Varghese N."/>
            <person name="Submissions S."/>
        </authorList>
    </citation>
    <scope>NUCLEOTIDE SEQUENCE [LARGE SCALE GENOMIC DNA]</scope>
    <source>
        <strain evidence="2">DSM 23515</strain>
    </source>
</reference>
<keyword evidence="2" id="KW-1185">Reference proteome</keyword>
<organism evidence="1 2">
    <name type="scientific">Salegentibacter agarivorans</name>
    <dbReference type="NCBI Taxonomy" id="345907"/>
    <lineage>
        <taxon>Bacteria</taxon>
        <taxon>Pseudomonadati</taxon>
        <taxon>Bacteroidota</taxon>
        <taxon>Flavobacteriia</taxon>
        <taxon>Flavobacteriales</taxon>
        <taxon>Flavobacteriaceae</taxon>
        <taxon>Salegentibacter</taxon>
    </lineage>
</organism>
<sequence length="397" mass="46712">MNESSLDNLLKSIFSDSEDLDVRGEFEQKLNEYNISKTKALKLLKIDKDVFEQIISGTAKQPNLIHVIKLAEFLDIEINRFVQVVLKNQNEENITSIDNARKTTFLLKNFDVKMLTKLGFFESDYGTDELIRKVLDFFGYESIQEYEQQLEEPLYSQTKRNFSDRMKDFWVKSAYQTFKIIDNPNEYDRGKLKDLIIKLKPYSQNVQNGLFTVCKALYNIGITVIFQDYLSTTQVRGGTFIINGKPCVVITDFNKKYSTIWFTLMHELHHVLFDFDLIEKNSFHLTGDDDLFLIEEKADSFARDYFLSVDKFKYIKKYINNPFLVSKFANENEIHESLVYTFFTWYMNKLYGKSYHGAFREFYPNYKNAVGKLNPIAWNDDSIKVASERIKNILEIK</sequence>
<dbReference type="Proteomes" id="UP000199116">
    <property type="component" value="Unassembled WGS sequence"/>
</dbReference>
<dbReference type="EMBL" id="FOOH01000003">
    <property type="protein sequence ID" value="SFF65705.1"/>
    <property type="molecule type" value="Genomic_DNA"/>
</dbReference>
<evidence type="ECO:0000313" key="1">
    <source>
        <dbReference type="EMBL" id="SFF65705.1"/>
    </source>
</evidence>
<evidence type="ECO:0008006" key="3">
    <source>
        <dbReference type="Google" id="ProtNLM"/>
    </source>
</evidence>
<accession>A0A1I2KF94</accession>